<dbReference type="OrthoDB" id="8048523at2759"/>
<dbReference type="PANTHER" id="PTHR38926">
    <property type="entry name" value="F-BOX DOMAIN CONTAINING PROTEIN, EXPRESSED"/>
    <property type="match status" value="1"/>
</dbReference>
<evidence type="ECO:0000259" key="1">
    <source>
        <dbReference type="Pfam" id="PF12937"/>
    </source>
</evidence>
<name>A0A2A9P0S5_9AGAR</name>
<keyword evidence="3" id="KW-1185">Reference proteome</keyword>
<evidence type="ECO:0000313" key="2">
    <source>
        <dbReference type="EMBL" id="PFH54103.1"/>
    </source>
</evidence>
<dbReference type="SUPFAM" id="SSF52047">
    <property type="entry name" value="RNI-like"/>
    <property type="match status" value="1"/>
</dbReference>
<dbReference type="InterPro" id="IPR032675">
    <property type="entry name" value="LRR_dom_sf"/>
</dbReference>
<dbReference type="Gene3D" id="3.80.10.10">
    <property type="entry name" value="Ribonuclease Inhibitor"/>
    <property type="match status" value="1"/>
</dbReference>
<dbReference type="EMBL" id="KZ301971">
    <property type="protein sequence ID" value="PFH54103.1"/>
    <property type="molecule type" value="Genomic_DNA"/>
</dbReference>
<dbReference type="Proteomes" id="UP000242287">
    <property type="component" value="Unassembled WGS sequence"/>
</dbReference>
<sequence length="559" mass="63203">MSSTPLYMPTSDYMPSIHRKHSARSFDHRPLMKTCIVDDSRYQPIYSAISISDLRDAIHSIDSQVATLLRKRHELDARLERAVRSQSPVHRLPSELLSSIFVTAVLGAGENFVMVSTLMLVCHHWAEIALSTPLLWAKITISQHHSLERAKLRLERSKSFPLDVVIDFRLDYTIGITEQVIHAMDLLRPAIWRIKSLRICVPNRQQAHAVLLRCQEDAPLLESLTISIQHSIQDERTASLLHLFKGQTPRLQSCSFMSFHFGWDINLLSRLHILRLDGYFNNFAPSPSTLVSILSQCPELEELSLRNISYADAVQCPVLTDDAGMFLTPHKSIHLLRLVKASFSYADISLIRHVMSQIAFPNLESLELCYLGNVTPLLNFVYNQALTRLPLRHLRIESCLFSELMFLKVLPRVPSLSTLELVDAEDVSSNVIRALSSPQPWICPRLVSLTLDGCTSFDWESLRTVIESRLPPNPNAYPRFHTSPAAIVSSASASAAALARSKVFASRTCHPTVGPQRLRAVDVTRCNQISREMIQWLRMYVADVKCEPARAVWDDSLFA</sequence>
<dbReference type="AlphaFoldDB" id="A0A2A9P0S5"/>
<dbReference type="Pfam" id="PF12937">
    <property type="entry name" value="F-box-like"/>
    <property type="match status" value="1"/>
</dbReference>
<feature type="domain" description="F-box" evidence="1">
    <location>
        <begin position="90"/>
        <end position="141"/>
    </location>
</feature>
<protein>
    <recommendedName>
        <fullName evidence="1">F-box domain-containing protein</fullName>
    </recommendedName>
</protein>
<gene>
    <name evidence="2" type="ORF">AMATHDRAFT_45116</name>
</gene>
<dbReference type="Gene3D" id="1.20.1280.50">
    <property type="match status" value="1"/>
</dbReference>
<proteinExistence type="predicted"/>
<organism evidence="2 3">
    <name type="scientific">Amanita thiersii Skay4041</name>
    <dbReference type="NCBI Taxonomy" id="703135"/>
    <lineage>
        <taxon>Eukaryota</taxon>
        <taxon>Fungi</taxon>
        <taxon>Dikarya</taxon>
        <taxon>Basidiomycota</taxon>
        <taxon>Agaricomycotina</taxon>
        <taxon>Agaricomycetes</taxon>
        <taxon>Agaricomycetidae</taxon>
        <taxon>Agaricales</taxon>
        <taxon>Pluteineae</taxon>
        <taxon>Amanitaceae</taxon>
        <taxon>Amanita</taxon>
    </lineage>
</organism>
<dbReference type="InterPro" id="IPR001810">
    <property type="entry name" value="F-box_dom"/>
</dbReference>
<dbReference type="PANTHER" id="PTHR38926:SF5">
    <property type="entry name" value="F-BOX AND LEUCINE-RICH REPEAT PROTEIN 6"/>
    <property type="match status" value="1"/>
</dbReference>
<accession>A0A2A9P0S5</accession>
<reference evidence="2 3" key="1">
    <citation type="submission" date="2014-02" db="EMBL/GenBank/DDBJ databases">
        <title>Transposable element dynamics among asymbiotic and ectomycorrhizal Amanita fungi.</title>
        <authorList>
            <consortium name="DOE Joint Genome Institute"/>
            <person name="Hess J."/>
            <person name="Skrede I."/>
            <person name="Wolfe B."/>
            <person name="LaButti K."/>
            <person name="Ohm R.A."/>
            <person name="Grigoriev I.V."/>
            <person name="Pringle A."/>
        </authorList>
    </citation>
    <scope>NUCLEOTIDE SEQUENCE [LARGE SCALE GENOMIC DNA]</scope>
    <source>
        <strain evidence="2 3">SKay4041</strain>
    </source>
</reference>
<evidence type="ECO:0000313" key="3">
    <source>
        <dbReference type="Proteomes" id="UP000242287"/>
    </source>
</evidence>